<protein>
    <submittedName>
        <fullName evidence="1">Uncharacterized protein</fullName>
    </submittedName>
</protein>
<evidence type="ECO:0000313" key="1">
    <source>
        <dbReference type="EMBL" id="KAG8650331.1"/>
    </source>
</evidence>
<organism evidence="1 2">
    <name type="scientific">Manihot esculenta</name>
    <name type="common">Cassava</name>
    <name type="synonym">Jatropha manihot</name>
    <dbReference type="NCBI Taxonomy" id="3983"/>
    <lineage>
        <taxon>Eukaryota</taxon>
        <taxon>Viridiplantae</taxon>
        <taxon>Streptophyta</taxon>
        <taxon>Embryophyta</taxon>
        <taxon>Tracheophyta</taxon>
        <taxon>Spermatophyta</taxon>
        <taxon>Magnoliopsida</taxon>
        <taxon>eudicotyledons</taxon>
        <taxon>Gunneridae</taxon>
        <taxon>Pentapetalae</taxon>
        <taxon>rosids</taxon>
        <taxon>fabids</taxon>
        <taxon>Malpighiales</taxon>
        <taxon>Euphorbiaceae</taxon>
        <taxon>Crotonoideae</taxon>
        <taxon>Manihoteae</taxon>
        <taxon>Manihot</taxon>
    </lineage>
</organism>
<sequence length="159" mass="18523">MELATILAILSLLVGVCSLSFTVGKTIWDKRKQRSSDAKKLETNFENLKSELYALLHLATEMERTANEHGATSDHEYNYWRNTRISEISNEAATLVSQNKLENKNLSKKKRAELSKKMKDCADKVRRLRKDANAFLSRFEKKYRNKKRSSKKKEPRKEK</sequence>
<comment type="caution">
    <text evidence="1">The sequence shown here is derived from an EMBL/GenBank/DDBJ whole genome shotgun (WGS) entry which is preliminary data.</text>
</comment>
<evidence type="ECO:0000313" key="2">
    <source>
        <dbReference type="Proteomes" id="UP000091857"/>
    </source>
</evidence>
<gene>
    <name evidence="1" type="ORF">MANES_07G027517v8</name>
</gene>
<accession>A0ACB7HDU4</accession>
<reference evidence="2" key="1">
    <citation type="journal article" date="2016" name="Nat. Biotechnol.">
        <title>Sequencing wild and cultivated cassava and related species reveals extensive interspecific hybridization and genetic diversity.</title>
        <authorList>
            <person name="Bredeson J.V."/>
            <person name="Lyons J.B."/>
            <person name="Prochnik S.E."/>
            <person name="Wu G.A."/>
            <person name="Ha C.M."/>
            <person name="Edsinger-Gonzales E."/>
            <person name="Grimwood J."/>
            <person name="Schmutz J."/>
            <person name="Rabbi I.Y."/>
            <person name="Egesi C."/>
            <person name="Nauluvula P."/>
            <person name="Lebot V."/>
            <person name="Ndunguru J."/>
            <person name="Mkamilo G."/>
            <person name="Bart R.S."/>
            <person name="Setter T.L."/>
            <person name="Gleadow R.M."/>
            <person name="Kulakow P."/>
            <person name="Ferguson M.E."/>
            <person name="Rounsley S."/>
            <person name="Rokhsar D.S."/>
        </authorList>
    </citation>
    <scope>NUCLEOTIDE SEQUENCE [LARGE SCALE GENOMIC DNA]</scope>
    <source>
        <strain evidence="2">cv. AM560-2</strain>
    </source>
</reference>
<name>A0ACB7HDU4_MANES</name>
<dbReference type="Proteomes" id="UP000091857">
    <property type="component" value="Chromosome 7"/>
</dbReference>
<proteinExistence type="predicted"/>
<keyword evidence="2" id="KW-1185">Reference proteome</keyword>
<dbReference type="EMBL" id="CM004393">
    <property type="protein sequence ID" value="KAG8650331.1"/>
    <property type="molecule type" value="Genomic_DNA"/>
</dbReference>